<evidence type="ECO:0000313" key="3">
    <source>
        <dbReference type="Proteomes" id="UP001234178"/>
    </source>
</evidence>
<keyword evidence="3" id="KW-1185">Reference proteome</keyword>
<protein>
    <submittedName>
        <fullName evidence="2">Uncharacterized protein</fullName>
    </submittedName>
</protein>
<organism evidence="2 3">
    <name type="scientific">Daphnia magna</name>
    <dbReference type="NCBI Taxonomy" id="35525"/>
    <lineage>
        <taxon>Eukaryota</taxon>
        <taxon>Metazoa</taxon>
        <taxon>Ecdysozoa</taxon>
        <taxon>Arthropoda</taxon>
        <taxon>Crustacea</taxon>
        <taxon>Branchiopoda</taxon>
        <taxon>Diplostraca</taxon>
        <taxon>Cladocera</taxon>
        <taxon>Anomopoda</taxon>
        <taxon>Daphniidae</taxon>
        <taxon>Daphnia</taxon>
    </lineage>
</organism>
<reference evidence="2 3" key="1">
    <citation type="journal article" date="2023" name="Nucleic Acids Res.">
        <title>The hologenome of Daphnia magna reveals possible DNA methylation and microbiome-mediated evolution of the host genome.</title>
        <authorList>
            <person name="Chaturvedi A."/>
            <person name="Li X."/>
            <person name="Dhandapani V."/>
            <person name="Marshall H."/>
            <person name="Kissane S."/>
            <person name="Cuenca-Cambronero M."/>
            <person name="Asole G."/>
            <person name="Calvet F."/>
            <person name="Ruiz-Romero M."/>
            <person name="Marangio P."/>
            <person name="Guigo R."/>
            <person name="Rago D."/>
            <person name="Mirbahai L."/>
            <person name="Eastwood N."/>
            <person name="Colbourne J.K."/>
            <person name="Zhou J."/>
            <person name="Mallon E."/>
            <person name="Orsini L."/>
        </authorList>
    </citation>
    <scope>NUCLEOTIDE SEQUENCE [LARGE SCALE GENOMIC DNA]</scope>
    <source>
        <strain evidence="2">LRV0_1</strain>
    </source>
</reference>
<sequence length="149" mass="16801">MQNFFSTRLQHLDDGSKPERLLWTHFLRWEEKGGEIETKCVLVAGAPYLIDGVGMCNYYTAGLSFFESPLHFGIPVRLTDLLGIRENLKECNGAHYALLVLFINSQLPNKPSLCPPHTQLYTMNPSTEQPQNNAAKGQRESSGSETWET</sequence>
<evidence type="ECO:0000256" key="1">
    <source>
        <dbReference type="SAM" id="MobiDB-lite"/>
    </source>
</evidence>
<accession>A0ABQ9ZJR5</accession>
<name>A0ABQ9ZJR5_9CRUS</name>
<proteinExistence type="predicted"/>
<evidence type="ECO:0000313" key="2">
    <source>
        <dbReference type="EMBL" id="KAK4013168.1"/>
    </source>
</evidence>
<feature type="region of interest" description="Disordered" evidence="1">
    <location>
        <begin position="123"/>
        <end position="149"/>
    </location>
</feature>
<dbReference type="Proteomes" id="UP001234178">
    <property type="component" value="Unassembled WGS sequence"/>
</dbReference>
<gene>
    <name evidence="2" type="ORF">OUZ56_025402</name>
</gene>
<dbReference type="EMBL" id="JAOYFB010000004">
    <property type="protein sequence ID" value="KAK4013168.1"/>
    <property type="molecule type" value="Genomic_DNA"/>
</dbReference>
<comment type="caution">
    <text evidence="2">The sequence shown here is derived from an EMBL/GenBank/DDBJ whole genome shotgun (WGS) entry which is preliminary data.</text>
</comment>